<dbReference type="InterPro" id="IPR024088">
    <property type="entry name" value="Tyr-tRNA-ligase_bac-type"/>
</dbReference>
<evidence type="ECO:0000256" key="3">
    <source>
        <dbReference type="ARBA" id="ARBA00022840"/>
    </source>
</evidence>
<sequence length="127" mass="14462">MHSIIIDQKMTLIEELKFRGFINQCTDEAALTQIIEKKSINFYIGFDCTAQSLHVGSLIQIMIMRLFQKYGHTPIILIGKGTTRIGDPSGKDETRKMLSEKEINNNANNLKKIFSKFLIIKSNNNKA</sequence>
<dbReference type="InterPro" id="IPR014729">
    <property type="entry name" value="Rossmann-like_a/b/a_fold"/>
</dbReference>
<evidence type="ECO:0000256" key="6">
    <source>
        <dbReference type="ARBA" id="ARBA00048248"/>
    </source>
</evidence>
<evidence type="ECO:0000256" key="5">
    <source>
        <dbReference type="ARBA" id="ARBA00023146"/>
    </source>
</evidence>
<keyword evidence="4" id="KW-0648">Protein biosynthesis</keyword>
<dbReference type="GO" id="GO:0005829">
    <property type="term" value="C:cytosol"/>
    <property type="evidence" value="ECO:0007669"/>
    <property type="project" value="TreeGrafter"/>
</dbReference>
<name>A0A382CHA1_9ZZZZ</name>
<dbReference type="AlphaFoldDB" id="A0A382CHA1"/>
<comment type="catalytic activity">
    <reaction evidence="6">
        <text>tRNA(Tyr) + L-tyrosine + ATP = L-tyrosyl-tRNA(Tyr) + AMP + diphosphate + H(+)</text>
        <dbReference type="Rhea" id="RHEA:10220"/>
        <dbReference type="Rhea" id="RHEA-COMP:9706"/>
        <dbReference type="Rhea" id="RHEA-COMP:9707"/>
        <dbReference type="ChEBI" id="CHEBI:15378"/>
        <dbReference type="ChEBI" id="CHEBI:30616"/>
        <dbReference type="ChEBI" id="CHEBI:33019"/>
        <dbReference type="ChEBI" id="CHEBI:58315"/>
        <dbReference type="ChEBI" id="CHEBI:78442"/>
        <dbReference type="ChEBI" id="CHEBI:78536"/>
        <dbReference type="ChEBI" id="CHEBI:456215"/>
        <dbReference type="EC" id="6.1.1.1"/>
    </reaction>
</comment>
<dbReference type="Pfam" id="PF00579">
    <property type="entry name" value="tRNA-synt_1b"/>
    <property type="match status" value="1"/>
</dbReference>
<organism evidence="7">
    <name type="scientific">marine metagenome</name>
    <dbReference type="NCBI Taxonomy" id="408172"/>
    <lineage>
        <taxon>unclassified sequences</taxon>
        <taxon>metagenomes</taxon>
        <taxon>ecological metagenomes</taxon>
    </lineage>
</organism>
<dbReference type="PANTHER" id="PTHR11766:SF0">
    <property type="entry name" value="TYROSINE--TRNA LIGASE, MITOCHONDRIAL"/>
    <property type="match status" value="1"/>
</dbReference>
<reference evidence="7" key="1">
    <citation type="submission" date="2018-05" db="EMBL/GenBank/DDBJ databases">
        <authorList>
            <person name="Lanie J.A."/>
            <person name="Ng W.-L."/>
            <person name="Kazmierczak K.M."/>
            <person name="Andrzejewski T.M."/>
            <person name="Davidsen T.M."/>
            <person name="Wayne K.J."/>
            <person name="Tettelin H."/>
            <person name="Glass J.I."/>
            <person name="Rusch D."/>
            <person name="Podicherti R."/>
            <person name="Tsui H.-C.T."/>
            <person name="Winkler M.E."/>
        </authorList>
    </citation>
    <scope>NUCLEOTIDE SEQUENCE</scope>
</reference>
<dbReference type="PANTHER" id="PTHR11766">
    <property type="entry name" value="TYROSYL-TRNA SYNTHETASE"/>
    <property type="match status" value="1"/>
</dbReference>
<keyword evidence="3" id="KW-0067">ATP-binding</keyword>
<evidence type="ECO:0000256" key="2">
    <source>
        <dbReference type="ARBA" id="ARBA00022741"/>
    </source>
</evidence>
<dbReference type="EMBL" id="UINC01034208">
    <property type="protein sequence ID" value="SVB24697.1"/>
    <property type="molecule type" value="Genomic_DNA"/>
</dbReference>
<protein>
    <recommendedName>
        <fullName evidence="8">Tyrosine--tRNA ligase</fullName>
    </recommendedName>
</protein>
<evidence type="ECO:0000256" key="1">
    <source>
        <dbReference type="ARBA" id="ARBA00022598"/>
    </source>
</evidence>
<dbReference type="Gene3D" id="3.40.50.620">
    <property type="entry name" value="HUPs"/>
    <property type="match status" value="1"/>
</dbReference>
<keyword evidence="1" id="KW-0436">Ligase</keyword>
<evidence type="ECO:0008006" key="8">
    <source>
        <dbReference type="Google" id="ProtNLM"/>
    </source>
</evidence>
<evidence type="ECO:0000313" key="7">
    <source>
        <dbReference type="EMBL" id="SVB24697.1"/>
    </source>
</evidence>
<evidence type="ECO:0000256" key="4">
    <source>
        <dbReference type="ARBA" id="ARBA00022917"/>
    </source>
</evidence>
<proteinExistence type="predicted"/>
<accession>A0A382CHA1</accession>
<dbReference type="InterPro" id="IPR002305">
    <property type="entry name" value="aa-tRNA-synth_Ic"/>
</dbReference>
<dbReference type="GO" id="GO:0004831">
    <property type="term" value="F:tyrosine-tRNA ligase activity"/>
    <property type="evidence" value="ECO:0007669"/>
    <property type="project" value="UniProtKB-EC"/>
</dbReference>
<keyword evidence="2" id="KW-0547">Nucleotide-binding</keyword>
<keyword evidence="5" id="KW-0030">Aminoacyl-tRNA synthetase</keyword>
<gene>
    <name evidence="7" type="ORF">METZ01_LOCUS177551</name>
</gene>
<dbReference type="GO" id="GO:0006418">
    <property type="term" value="P:tRNA aminoacylation for protein translation"/>
    <property type="evidence" value="ECO:0007669"/>
    <property type="project" value="InterPro"/>
</dbReference>
<feature type="non-terminal residue" evidence="7">
    <location>
        <position position="127"/>
    </location>
</feature>
<dbReference type="SUPFAM" id="SSF52374">
    <property type="entry name" value="Nucleotidylyl transferase"/>
    <property type="match status" value="1"/>
</dbReference>
<dbReference type="GO" id="GO:0005524">
    <property type="term" value="F:ATP binding"/>
    <property type="evidence" value="ECO:0007669"/>
    <property type="project" value="UniProtKB-KW"/>
</dbReference>